<proteinExistence type="predicted"/>
<dbReference type="Proteomes" id="UP000053660">
    <property type="component" value="Unassembled WGS sequence"/>
</dbReference>
<name>A0A0B1SE92_OESDE</name>
<feature type="non-terminal residue" evidence="1">
    <location>
        <position position="1"/>
    </location>
</feature>
<keyword evidence="2" id="KW-1185">Reference proteome</keyword>
<dbReference type="OrthoDB" id="5808382at2759"/>
<reference evidence="1 2" key="1">
    <citation type="submission" date="2014-03" db="EMBL/GenBank/DDBJ databases">
        <title>Draft genome of the hookworm Oesophagostomum dentatum.</title>
        <authorList>
            <person name="Mitreva M."/>
        </authorList>
    </citation>
    <scope>NUCLEOTIDE SEQUENCE [LARGE SCALE GENOMIC DNA]</scope>
    <source>
        <strain evidence="1 2">OD-Hann</strain>
    </source>
</reference>
<sequence length="150" mass="17681">LFIVDKVVAEHNDIISLFPPFESLKSNLEDHRAYHIYRKRFANEARETDINAWSFDSLPGNAAKFRRTKPFPPSLCMSCSAEFRSTPEVPSQDQLLEHMLFDHGRKSAIVNRFIFEESGLFEVLNALQWIRELQYHSKYRMKKMGIHDEY</sequence>
<evidence type="ECO:0000313" key="2">
    <source>
        <dbReference type="Proteomes" id="UP000053660"/>
    </source>
</evidence>
<gene>
    <name evidence="1" type="ORF">OESDEN_17059</name>
</gene>
<dbReference type="EMBL" id="KN574389">
    <property type="protein sequence ID" value="KHJ83244.1"/>
    <property type="molecule type" value="Genomic_DNA"/>
</dbReference>
<feature type="non-terminal residue" evidence="1">
    <location>
        <position position="150"/>
    </location>
</feature>
<dbReference type="AlphaFoldDB" id="A0A0B1SE92"/>
<evidence type="ECO:0000313" key="1">
    <source>
        <dbReference type="EMBL" id="KHJ83244.1"/>
    </source>
</evidence>
<organism evidence="1 2">
    <name type="scientific">Oesophagostomum dentatum</name>
    <name type="common">Nodular worm</name>
    <dbReference type="NCBI Taxonomy" id="61180"/>
    <lineage>
        <taxon>Eukaryota</taxon>
        <taxon>Metazoa</taxon>
        <taxon>Ecdysozoa</taxon>
        <taxon>Nematoda</taxon>
        <taxon>Chromadorea</taxon>
        <taxon>Rhabditida</taxon>
        <taxon>Rhabditina</taxon>
        <taxon>Rhabditomorpha</taxon>
        <taxon>Strongyloidea</taxon>
        <taxon>Strongylidae</taxon>
        <taxon>Oesophagostomum</taxon>
    </lineage>
</organism>
<protein>
    <submittedName>
        <fullName evidence="1">Uncharacterized protein</fullName>
    </submittedName>
</protein>
<accession>A0A0B1SE92</accession>